<feature type="region of interest" description="Disordered" evidence="1">
    <location>
        <begin position="68"/>
        <end position="104"/>
    </location>
</feature>
<accession>A0A2A6M5J7</accession>
<name>A0A2A6M5J7_RHIFR</name>
<evidence type="ECO:0000256" key="1">
    <source>
        <dbReference type="SAM" id="MobiDB-lite"/>
    </source>
</evidence>
<feature type="compositionally biased region" description="Basic and acidic residues" evidence="1">
    <location>
        <begin position="93"/>
        <end position="104"/>
    </location>
</feature>
<dbReference type="RefSeq" id="WP_097586694.1">
    <property type="nucleotide sequence ID" value="NZ_NWTC01000002.1"/>
</dbReference>
<organism evidence="2 3">
    <name type="scientific">Rhizobium fredii</name>
    <name type="common">Sinorhizobium fredii</name>
    <dbReference type="NCBI Taxonomy" id="380"/>
    <lineage>
        <taxon>Bacteria</taxon>
        <taxon>Pseudomonadati</taxon>
        <taxon>Pseudomonadota</taxon>
        <taxon>Alphaproteobacteria</taxon>
        <taxon>Hyphomicrobiales</taxon>
        <taxon>Rhizobiaceae</taxon>
        <taxon>Sinorhizobium/Ensifer group</taxon>
        <taxon>Sinorhizobium</taxon>
    </lineage>
</organism>
<dbReference type="AlphaFoldDB" id="A0A2A6M5J7"/>
<proteinExistence type="predicted"/>
<gene>
    <name evidence="2" type="ORF">CO661_03890</name>
</gene>
<dbReference type="Proteomes" id="UP000220353">
    <property type="component" value="Unassembled WGS sequence"/>
</dbReference>
<protein>
    <submittedName>
        <fullName evidence="2">Uncharacterized protein</fullName>
    </submittedName>
</protein>
<evidence type="ECO:0000313" key="2">
    <source>
        <dbReference type="EMBL" id="PDT49802.1"/>
    </source>
</evidence>
<dbReference type="EMBL" id="NWTC01000002">
    <property type="protein sequence ID" value="PDT49802.1"/>
    <property type="molecule type" value="Genomic_DNA"/>
</dbReference>
<evidence type="ECO:0000313" key="3">
    <source>
        <dbReference type="Proteomes" id="UP000220353"/>
    </source>
</evidence>
<reference evidence="2 3" key="1">
    <citation type="submission" date="2017-09" db="EMBL/GenBank/DDBJ databases">
        <title>Comparative genomics of rhizobia isolated from Phaseolus vulgaris in China.</title>
        <authorList>
            <person name="Tong W."/>
        </authorList>
    </citation>
    <scope>NUCLEOTIDE SEQUENCE [LARGE SCALE GENOMIC DNA]</scope>
    <source>
        <strain evidence="2 3">PCH1</strain>
    </source>
</reference>
<sequence length="104" mass="11462">MSSTVHYISPSDREMILSVLDQAGYDASVLVEDPRFFNTAALLVTKLFLAGVDSQSALTAKLEYQLGRAGKHRQPGTSSLSRYAIQGLPLELQPRRREQQKSPG</sequence>
<comment type="caution">
    <text evidence="2">The sequence shown here is derived from an EMBL/GenBank/DDBJ whole genome shotgun (WGS) entry which is preliminary data.</text>
</comment>